<keyword evidence="2" id="KW-0813">Transport</keyword>
<dbReference type="AlphaFoldDB" id="A0A6C2YRQ1"/>
<dbReference type="Pfam" id="PF01297">
    <property type="entry name" value="ZnuA"/>
    <property type="match status" value="1"/>
</dbReference>
<accession>A0A6C2YRQ1</accession>
<keyword evidence="6" id="KW-1185">Reference proteome</keyword>
<dbReference type="PANTHER" id="PTHR42953">
    <property type="entry name" value="HIGH-AFFINITY ZINC UPTAKE SYSTEM PROTEIN ZNUA-RELATED"/>
    <property type="match status" value="1"/>
</dbReference>
<dbReference type="EMBL" id="LR586016">
    <property type="protein sequence ID" value="VIP04340.1"/>
    <property type="molecule type" value="Genomic_DNA"/>
</dbReference>
<proteinExistence type="inferred from homology"/>
<dbReference type="GO" id="GO:0046872">
    <property type="term" value="F:metal ion binding"/>
    <property type="evidence" value="ECO:0007669"/>
    <property type="project" value="InterPro"/>
</dbReference>
<dbReference type="SUPFAM" id="SSF53807">
    <property type="entry name" value="Helical backbone' metal receptor"/>
    <property type="match status" value="1"/>
</dbReference>
<dbReference type="PROSITE" id="PS51257">
    <property type="entry name" value="PROKAR_LIPOPROTEIN"/>
    <property type="match status" value="1"/>
</dbReference>
<dbReference type="RefSeq" id="WP_162659437.1">
    <property type="nucleotide sequence ID" value="NZ_LR593887.1"/>
</dbReference>
<gene>
    <name evidence="5" type="ORF">GMBLW1_48530</name>
</gene>
<feature type="region of interest" description="Disordered" evidence="4">
    <location>
        <begin position="139"/>
        <end position="161"/>
    </location>
</feature>
<dbReference type="PANTHER" id="PTHR42953:SF3">
    <property type="entry name" value="HIGH-AFFINITY ZINC UPTAKE SYSTEM PROTEIN ZNUA"/>
    <property type="match status" value="1"/>
</dbReference>
<dbReference type="Proteomes" id="UP000464378">
    <property type="component" value="Chromosome"/>
</dbReference>
<comment type="similarity">
    <text evidence="1">Belongs to the bacterial solute-binding protein 9 family.</text>
</comment>
<dbReference type="EMBL" id="LR593887">
    <property type="protein sequence ID" value="VTS06042.1"/>
    <property type="molecule type" value="Genomic_DNA"/>
</dbReference>
<dbReference type="InParanoid" id="A0A6C2YRQ1"/>
<dbReference type="InterPro" id="IPR006127">
    <property type="entry name" value="ZnuA-like"/>
</dbReference>
<evidence type="ECO:0000256" key="2">
    <source>
        <dbReference type="ARBA" id="ARBA00022448"/>
    </source>
</evidence>
<dbReference type="Gene3D" id="3.40.50.1980">
    <property type="entry name" value="Nitrogenase molybdenum iron protein domain"/>
    <property type="match status" value="2"/>
</dbReference>
<evidence type="ECO:0000256" key="3">
    <source>
        <dbReference type="ARBA" id="ARBA00022729"/>
    </source>
</evidence>
<name>A0A6C2YRQ1_9BACT</name>
<sequence length="342" mass="36942">MRGASWHGSRRIGTRIRLTLLGFVALLGMTLTGCAPGPVNPWPEKPGPKVLVTFAPLYSFVSSVAGDDANVMCLLTNHGPHGFEPTKREAQIVATSEVVIMNGLGLDDAIIAKLSRARGGKLKVYSLGDSLDKNTLHANEEHDHDHGHDHDHAGHDHHHHDHGAYDPHIWLGSDESVAMISAIEKALSEMDPAHAAGYKARAAETIAKLKALHAEGKELLKGKSEKAIVSFHDSLRYLASSYGLQIAGVVQVDAGVEPNSAAMKRLIATCVKEKVRLIAVEPQFPANNAAKTILEALKSAGVADAGFIEIDPLETASPEDLKPDWYFEKMRQNLQQLAKALK</sequence>
<dbReference type="InterPro" id="IPR050492">
    <property type="entry name" value="Bact_metal-bind_prot9"/>
</dbReference>
<evidence type="ECO:0000256" key="1">
    <source>
        <dbReference type="ARBA" id="ARBA00011028"/>
    </source>
</evidence>
<protein>
    <recommendedName>
        <fullName evidence="7">ABC transporter substrate-binding protein</fullName>
    </recommendedName>
</protein>
<feature type="compositionally biased region" description="Basic and acidic residues" evidence="4">
    <location>
        <begin position="139"/>
        <end position="154"/>
    </location>
</feature>
<evidence type="ECO:0000256" key="4">
    <source>
        <dbReference type="SAM" id="MobiDB-lite"/>
    </source>
</evidence>
<keyword evidence="3" id="KW-0732">Signal</keyword>
<reference evidence="5" key="1">
    <citation type="submission" date="2019-04" db="EMBL/GenBank/DDBJ databases">
        <authorList>
            <consortium name="Science for Life Laboratories"/>
        </authorList>
    </citation>
    <scope>NUCLEOTIDE SEQUENCE</scope>
    <source>
        <strain evidence="5">MBLW1</strain>
    </source>
</reference>
<evidence type="ECO:0008006" key="7">
    <source>
        <dbReference type="Google" id="ProtNLM"/>
    </source>
</evidence>
<evidence type="ECO:0000313" key="5">
    <source>
        <dbReference type="EMBL" id="VIP04340.1"/>
    </source>
</evidence>
<organism evidence="5">
    <name type="scientific">Tuwongella immobilis</name>
    <dbReference type="NCBI Taxonomy" id="692036"/>
    <lineage>
        <taxon>Bacteria</taxon>
        <taxon>Pseudomonadati</taxon>
        <taxon>Planctomycetota</taxon>
        <taxon>Planctomycetia</taxon>
        <taxon>Gemmatales</taxon>
        <taxon>Gemmataceae</taxon>
        <taxon>Tuwongella</taxon>
    </lineage>
</organism>
<dbReference type="KEGG" id="tim:GMBLW1_48530"/>
<dbReference type="GO" id="GO:0030001">
    <property type="term" value="P:metal ion transport"/>
    <property type="evidence" value="ECO:0007669"/>
    <property type="project" value="InterPro"/>
</dbReference>
<evidence type="ECO:0000313" key="6">
    <source>
        <dbReference type="Proteomes" id="UP000464378"/>
    </source>
</evidence>